<keyword evidence="5" id="KW-0653">Protein transport</keyword>
<dbReference type="GO" id="GO:0015031">
    <property type="term" value="P:protein transport"/>
    <property type="evidence" value="ECO:0007669"/>
    <property type="project" value="UniProtKB-KW"/>
</dbReference>
<comment type="subcellular location">
    <subcellularLocation>
        <location evidence="10">Endomembrane system</location>
        <topology evidence="10">Lipid-anchor</topology>
    </subcellularLocation>
</comment>
<keyword evidence="8" id="KW-0449">Lipoprotein</keyword>
<dbReference type="GO" id="GO:0032482">
    <property type="term" value="P:Rab protein signal transduction"/>
    <property type="evidence" value="ECO:0007669"/>
    <property type="project" value="InterPro"/>
</dbReference>
<organism evidence="11 12">
    <name type="scientific">Microctonus hyperodae</name>
    <name type="common">Parasitoid wasp</name>
    <dbReference type="NCBI Taxonomy" id="165561"/>
    <lineage>
        <taxon>Eukaryota</taxon>
        <taxon>Metazoa</taxon>
        <taxon>Ecdysozoa</taxon>
        <taxon>Arthropoda</taxon>
        <taxon>Hexapoda</taxon>
        <taxon>Insecta</taxon>
        <taxon>Pterygota</taxon>
        <taxon>Neoptera</taxon>
        <taxon>Endopterygota</taxon>
        <taxon>Hymenoptera</taxon>
        <taxon>Apocrita</taxon>
        <taxon>Ichneumonoidea</taxon>
        <taxon>Braconidae</taxon>
        <taxon>Euphorinae</taxon>
        <taxon>Microctonus</taxon>
    </lineage>
</organism>
<dbReference type="PANTHER" id="PTHR47978">
    <property type="match status" value="1"/>
</dbReference>
<protein>
    <recommendedName>
        <fullName evidence="2">Ras-related protein Rab-21</fullName>
    </recommendedName>
</protein>
<reference evidence="11" key="1">
    <citation type="journal article" date="2023" name="bioRxiv">
        <title>Scaffold-level genome assemblies of two parasitoid biocontrol wasps reveal the parthenogenesis mechanism and an associated novel virus.</title>
        <authorList>
            <person name="Inwood S."/>
            <person name="Skelly J."/>
            <person name="Guhlin J."/>
            <person name="Harrop T."/>
            <person name="Goldson S."/>
            <person name="Dearden P."/>
        </authorList>
    </citation>
    <scope>NUCLEOTIDE SEQUENCE</scope>
    <source>
        <strain evidence="11">Lincoln</strain>
        <tissue evidence="11">Whole body</tissue>
    </source>
</reference>
<evidence type="ECO:0000256" key="10">
    <source>
        <dbReference type="ARBA" id="ARBA00037868"/>
    </source>
</evidence>
<comment type="caution">
    <text evidence="11">The sequence shown here is derived from an EMBL/GenBank/DDBJ whole genome shotgun (WGS) entry which is preliminary data.</text>
</comment>
<sequence>MANSLTNSSNSYNFKVVLLGEGCVGKTSVALRYVEDKFNDKHLTTLQASFLNKKLNINGKRVNLAIWDTAGQEKFHALGPIYYRMSNGAILVYDITDEDTFQKVKNWVKELKKMLGSEICLAIAGNKIDLEKDRNVSIEEAEEYAKQVGAVHFHTSAKQNRNVEEMFLDLTKRMMVHADQAEQKRTSLNRTNSTRRNVVVVDDEIEQTQTTKSSCCGGGSS</sequence>
<keyword evidence="3" id="KW-0813">Transport</keyword>
<gene>
    <name evidence="11" type="ORF">PV327_003357</name>
</gene>
<dbReference type="CDD" id="cd04123">
    <property type="entry name" value="Rab21"/>
    <property type="match status" value="1"/>
</dbReference>
<dbReference type="GO" id="GO:0012505">
    <property type="term" value="C:endomembrane system"/>
    <property type="evidence" value="ECO:0007669"/>
    <property type="project" value="UniProtKB-SubCell"/>
</dbReference>
<dbReference type="SUPFAM" id="SSF52540">
    <property type="entry name" value="P-loop containing nucleoside triphosphate hydrolases"/>
    <property type="match status" value="1"/>
</dbReference>
<dbReference type="InterPro" id="IPR001806">
    <property type="entry name" value="Small_GTPase"/>
</dbReference>
<name>A0AA39G3U4_MICHY</name>
<dbReference type="AlphaFoldDB" id="A0AA39G3U4"/>
<dbReference type="FunFam" id="3.40.50.300:FF:000550">
    <property type="entry name" value="ras-related protein Rab-21"/>
    <property type="match status" value="1"/>
</dbReference>
<evidence type="ECO:0000256" key="1">
    <source>
        <dbReference type="ARBA" id="ARBA00006270"/>
    </source>
</evidence>
<evidence type="ECO:0000313" key="11">
    <source>
        <dbReference type="EMBL" id="KAK0181035.1"/>
    </source>
</evidence>
<dbReference type="SMART" id="SM00175">
    <property type="entry name" value="RAB"/>
    <property type="match status" value="1"/>
</dbReference>
<dbReference type="InterPro" id="IPR027417">
    <property type="entry name" value="P-loop_NTPase"/>
</dbReference>
<evidence type="ECO:0000256" key="8">
    <source>
        <dbReference type="ARBA" id="ARBA00023288"/>
    </source>
</evidence>
<reference evidence="11" key="2">
    <citation type="submission" date="2023-03" db="EMBL/GenBank/DDBJ databases">
        <authorList>
            <person name="Inwood S.N."/>
            <person name="Skelly J.G."/>
            <person name="Guhlin J."/>
            <person name="Harrop T.W.R."/>
            <person name="Goldson S.G."/>
            <person name="Dearden P.K."/>
        </authorList>
    </citation>
    <scope>NUCLEOTIDE SEQUENCE</scope>
    <source>
        <strain evidence="11">Lincoln</strain>
        <tissue evidence="11">Whole body</tissue>
    </source>
</reference>
<dbReference type="Gene3D" id="3.40.50.300">
    <property type="entry name" value="P-loop containing nucleotide triphosphate hydrolases"/>
    <property type="match status" value="1"/>
</dbReference>
<accession>A0AA39G3U4</accession>
<dbReference type="Pfam" id="PF00071">
    <property type="entry name" value="Ras"/>
    <property type="match status" value="1"/>
</dbReference>
<dbReference type="PROSITE" id="PS51419">
    <property type="entry name" value="RAB"/>
    <property type="match status" value="1"/>
</dbReference>
<keyword evidence="9" id="KW-0636">Prenylation</keyword>
<evidence type="ECO:0000256" key="5">
    <source>
        <dbReference type="ARBA" id="ARBA00022927"/>
    </source>
</evidence>
<dbReference type="NCBIfam" id="TIGR00231">
    <property type="entry name" value="small_GTP"/>
    <property type="match status" value="1"/>
</dbReference>
<keyword evidence="7" id="KW-0472">Membrane</keyword>
<dbReference type="GO" id="GO:0005525">
    <property type="term" value="F:GTP binding"/>
    <property type="evidence" value="ECO:0007669"/>
    <property type="project" value="UniProtKB-KW"/>
</dbReference>
<dbReference type="InterPro" id="IPR041833">
    <property type="entry name" value="Rab21"/>
</dbReference>
<dbReference type="PRINTS" id="PR00449">
    <property type="entry name" value="RASTRNSFRMNG"/>
</dbReference>
<dbReference type="InterPro" id="IPR005225">
    <property type="entry name" value="Small_GTP-bd"/>
</dbReference>
<dbReference type="EMBL" id="JAQQBR010000002">
    <property type="protein sequence ID" value="KAK0181035.1"/>
    <property type="molecule type" value="Genomic_DNA"/>
</dbReference>
<comment type="similarity">
    <text evidence="1">Belongs to the small GTPase superfamily. Rab family.</text>
</comment>
<evidence type="ECO:0000256" key="7">
    <source>
        <dbReference type="ARBA" id="ARBA00023136"/>
    </source>
</evidence>
<keyword evidence="4" id="KW-0547">Nucleotide-binding</keyword>
<dbReference type="PROSITE" id="PS51421">
    <property type="entry name" value="RAS"/>
    <property type="match status" value="1"/>
</dbReference>
<dbReference type="SMART" id="SM00174">
    <property type="entry name" value="RHO"/>
    <property type="match status" value="1"/>
</dbReference>
<evidence type="ECO:0000256" key="4">
    <source>
        <dbReference type="ARBA" id="ARBA00022741"/>
    </source>
</evidence>
<dbReference type="GO" id="GO:0003924">
    <property type="term" value="F:GTPase activity"/>
    <property type="evidence" value="ECO:0007669"/>
    <property type="project" value="InterPro"/>
</dbReference>
<dbReference type="SMART" id="SM00176">
    <property type="entry name" value="RAN"/>
    <property type="match status" value="1"/>
</dbReference>
<keyword evidence="6" id="KW-0342">GTP-binding</keyword>
<dbReference type="SMART" id="SM00173">
    <property type="entry name" value="RAS"/>
    <property type="match status" value="1"/>
</dbReference>
<evidence type="ECO:0000256" key="6">
    <source>
        <dbReference type="ARBA" id="ARBA00023134"/>
    </source>
</evidence>
<evidence type="ECO:0000256" key="3">
    <source>
        <dbReference type="ARBA" id="ARBA00022448"/>
    </source>
</evidence>
<evidence type="ECO:0000256" key="2">
    <source>
        <dbReference type="ARBA" id="ARBA00014900"/>
    </source>
</evidence>
<keyword evidence="12" id="KW-1185">Reference proteome</keyword>
<proteinExistence type="inferred from homology"/>
<evidence type="ECO:0000313" key="12">
    <source>
        <dbReference type="Proteomes" id="UP001168972"/>
    </source>
</evidence>
<dbReference type="Proteomes" id="UP001168972">
    <property type="component" value="Unassembled WGS sequence"/>
</dbReference>
<evidence type="ECO:0000256" key="9">
    <source>
        <dbReference type="ARBA" id="ARBA00023289"/>
    </source>
</evidence>